<dbReference type="EMBL" id="JBJKTR010000021">
    <property type="protein sequence ID" value="KAL3328518.1"/>
    <property type="molecule type" value="Genomic_DNA"/>
</dbReference>
<name>A0ABD2R9M8_9SOLN</name>
<comment type="caution">
    <text evidence="1">The sequence shown here is derived from an EMBL/GenBank/DDBJ whole genome shotgun (WGS) entry which is preliminary data.</text>
</comment>
<protein>
    <submittedName>
        <fullName evidence="1">Uncharacterized protein</fullName>
    </submittedName>
</protein>
<reference evidence="1 2" key="1">
    <citation type="submission" date="2024-05" db="EMBL/GenBank/DDBJ databases">
        <title>De novo assembly of an allotetraploid wild potato.</title>
        <authorList>
            <person name="Hosaka A.J."/>
        </authorList>
    </citation>
    <scope>NUCLEOTIDE SEQUENCE [LARGE SCALE GENOMIC DNA]</scope>
    <source>
        <tissue evidence="1">Young leaves</tissue>
    </source>
</reference>
<proteinExistence type="predicted"/>
<dbReference type="Proteomes" id="UP001627284">
    <property type="component" value="Unassembled WGS sequence"/>
</dbReference>
<keyword evidence="2" id="KW-1185">Reference proteome</keyword>
<sequence length="111" mass="12992">MVISKPKMGLFQTNVRFLGHLICQRKVTPIQRSIDFASKFPDVIKDRTQLQRFLGSLNYISPFYKNLSRDLAPLYDMLKKDHKSPWTDSVIPHFNRVKIVYNILVISKVIN</sequence>
<dbReference type="InterPro" id="IPR043128">
    <property type="entry name" value="Rev_trsase/Diguanyl_cyclase"/>
</dbReference>
<organism evidence="1 2">
    <name type="scientific">Solanum stoloniferum</name>
    <dbReference type="NCBI Taxonomy" id="62892"/>
    <lineage>
        <taxon>Eukaryota</taxon>
        <taxon>Viridiplantae</taxon>
        <taxon>Streptophyta</taxon>
        <taxon>Embryophyta</taxon>
        <taxon>Tracheophyta</taxon>
        <taxon>Spermatophyta</taxon>
        <taxon>Magnoliopsida</taxon>
        <taxon>eudicotyledons</taxon>
        <taxon>Gunneridae</taxon>
        <taxon>Pentapetalae</taxon>
        <taxon>asterids</taxon>
        <taxon>lamiids</taxon>
        <taxon>Solanales</taxon>
        <taxon>Solanaceae</taxon>
        <taxon>Solanoideae</taxon>
        <taxon>Solaneae</taxon>
        <taxon>Solanum</taxon>
    </lineage>
</organism>
<evidence type="ECO:0000313" key="1">
    <source>
        <dbReference type="EMBL" id="KAL3328518.1"/>
    </source>
</evidence>
<dbReference type="InterPro" id="IPR051320">
    <property type="entry name" value="Viral_Replic_Matur_Polypro"/>
</dbReference>
<dbReference type="SUPFAM" id="SSF56672">
    <property type="entry name" value="DNA/RNA polymerases"/>
    <property type="match status" value="1"/>
</dbReference>
<evidence type="ECO:0000313" key="2">
    <source>
        <dbReference type="Proteomes" id="UP001627284"/>
    </source>
</evidence>
<dbReference type="PANTHER" id="PTHR33064:SF37">
    <property type="entry name" value="RIBONUCLEASE H"/>
    <property type="match status" value="1"/>
</dbReference>
<dbReference type="Gene3D" id="3.30.70.270">
    <property type="match status" value="1"/>
</dbReference>
<dbReference type="InterPro" id="IPR043502">
    <property type="entry name" value="DNA/RNA_pol_sf"/>
</dbReference>
<gene>
    <name evidence="1" type="ORF">AABB24_035914</name>
</gene>
<dbReference type="PANTHER" id="PTHR33064">
    <property type="entry name" value="POL PROTEIN"/>
    <property type="match status" value="1"/>
</dbReference>
<accession>A0ABD2R9M8</accession>
<dbReference type="AlphaFoldDB" id="A0ABD2R9M8"/>